<organism evidence="5 6">
    <name type="scientific">Saprolegnia parasitica (strain CBS 223.65)</name>
    <dbReference type="NCBI Taxonomy" id="695850"/>
    <lineage>
        <taxon>Eukaryota</taxon>
        <taxon>Sar</taxon>
        <taxon>Stramenopiles</taxon>
        <taxon>Oomycota</taxon>
        <taxon>Saprolegniomycetes</taxon>
        <taxon>Saprolegniales</taxon>
        <taxon>Saprolegniaceae</taxon>
        <taxon>Saprolegnia</taxon>
    </lineage>
</organism>
<protein>
    <recommendedName>
        <fullName evidence="4">WW domain-containing protein</fullName>
    </recommendedName>
</protein>
<dbReference type="SUPFAM" id="SSF48403">
    <property type="entry name" value="Ankyrin repeat"/>
    <property type="match status" value="1"/>
</dbReference>
<dbReference type="KEGG" id="spar:SPRG_07251"/>
<feature type="repeat" description="ANK" evidence="3">
    <location>
        <begin position="30"/>
        <end position="62"/>
    </location>
</feature>
<evidence type="ECO:0000256" key="2">
    <source>
        <dbReference type="ARBA" id="ARBA00023043"/>
    </source>
</evidence>
<dbReference type="InterPro" id="IPR001202">
    <property type="entry name" value="WW_dom"/>
</dbReference>
<accession>A0A067CB17</accession>
<dbReference type="PROSITE" id="PS50297">
    <property type="entry name" value="ANK_REP_REGION"/>
    <property type="match status" value="1"/>
</dbReference>
<dbReference type="PROSITE" id="PS50088">
    <property type="entry name" value="ANK_REPEAT"/>
    <property type="match status" value="2"/>
</dbReference>
<feature type="domain" description="WW" evidence="4">
    <location>
        <begin position="153"/>
        <end position="186"/>
    </location>
</feature>
<evidence type="ECO:0000313" key="5">
    <source>
        <dbReference type="EMBL" id="KDO27974.1"/>
    </source>
</evidence>
<dbReference type="PANTHER" id="PTHR24198">
    <property type="entry name" value="ANKYRIN REPEAT AND PROTEIN KINASE DOMAIN-CONTAINING PROTEIN"/>
    <property type="match status" value="1"/>
</dbReference>
<dbReference type="SMART" id="SM00248">
    <property type="entry name" value="ANK"/>
    <property type="match status" value="3"/>
</dbReference>
<evidence type="ECO:0000313" key="6">
    <source>
        <dbReference type="Proteomes" id="UP000030745"/>
    </source>
</evidence>
<evidence type="ECO:0000256" key="3">
    <source>
        <dbReference type="PROSITE-ProRule" id="PRU00023"/>
    </source>
</evidence>
<proteinExistence type="predicted"/>
<feature type="repeat" description="ANK" evidence="3">
    <location>
        <begin position="98"/>
        <end position="130"/>
    </location>
</feature>
<dbReference type="OMA" id="RIQCAVA"/>
<dbReference type="STRING" id="695850.A0A067CB17"/>
<dbReference type="InterPro" id="IPR002110">
    <property type="entry name" value="Ankyrin_rpt"/>
</dbReference>
<dbReference type="InterPro" id="IPR036020">
    <property type="entry name" value="WW_dom_sf"/>
</dbReference>
<dbReference type="Proteomes" id="UP000030745">
    <property type="component" value="Unassembled WGS sequence"/>
</dbReference>
<dbReference type="VEuPathDB" id="FungiDB:SPRG_07251"/>
<keyword evidence="2 3" id="KW-0040">ANK repeat</keyword>
<dbReference type="Pfam" id="PF00397">
    <property type="entry name" value="WW"/>
    <property type="match status" value="1"/>
</dbReference>
<evidence type="ECO:0000256" key="1">
    <source>
        <dbReference type="ARBA" id="ARBA00022737"/>
    </source>
</evidence>
<dbReference type="RefSeq" id="XP_012201423.1">
    <property type="nucleotide sequence ID" value="XM_012346033.1"/>
</dbReference>
<dbReference type="AlphaFoldDB" id="A0A067CB17"/>
<dbReference type="PROSITE" id="PS50020">
    <property type="entry name" value="WW_DOMAIN_2"/>
    <property type="match status" value="1"/>
</dbReference>
<dbReference type="PANTHER" id="PTHR24198:SF165">
    <property type="entry name" value="ANKYRIN REPEAT-CONTAINING PROTEIN-RELATED"/>
    <property type="match status" value="1"/>
</dbReference>
<dbReference type="InterPro" id="IPR036770">
    <property type="entry name" value="Ankyrin_rpt-contain_sf"/>
</dbReference>
<dbReference type="OrthoDB" id="1577640at2759"/>
<dbReference type="Gene3D" id="2.20.70.10">
    <property type="match status" value="1"/>
</dbReference>
<keyword evidence="6" id="KW-1185">Reference proteome</keyword>
<name>A0A067CB17_SAPPC</name>
<dbReference type="SMART" id="SM00456">
    <property type="entry name" value="WW"/>
    <property type="match status" value="1"/>
</dbReference>
<keyword evidence="1" id="KW-0677">Repeat</keyword>
<dbReference type="PROSITE" id="PS01159">
    <property type="entry name" value="WW_DOMAIN_1"/>
    <property type="match status" value="1"/>
</dbReference>
<dbReference type="Pfam" id="PF00023">
    <property type="entry name" value="Ank"/>
    <property type="match status" value="1"/>
</dbReference>
<dbReference type="CDD" id="cd00201">
    <property type="entry name" value="WW"/>
    <property type="match status" value="1"/>
</dbReference>
<dbReference type="SUPFAM" id="SSF51045">
    <property type="entry name" value="WW domain"/>
    <property type="match status" value="1"/>
</dbReference>
<gene>
    <name evidence="5" type="ORF">SPRG_07251</name>
</gene>
<evidence type="ECO:0000259" key="4">
    <source>
        <dbReference type="PROSITE" id="PS50020"/>
    </source>
</evidence>
<reference evidence="5 6" key="1">
    <citation type="journal article" date="2013" name="PLoS Genet.">
        <title>Distinctive expansion of potential virulence genes in the genome of the oomycete fish pathogen Saprolegnia parasitica.</title>
        <authorList>
            <person name="Jiang R.H."/>
            <person name="de Bruijn I."/>
            <person name="Haas B.J."/>
            <person name="Belmonte R."/>
            <person name="Lobach L."/>
            <person name="Christie J."/>
            <person name="van den Ackerveken G."/>
            <person name="Bottin A."/>
            <person name="Bulone V."/>
            <person name="Diaz-Moreno S.M."/>
            <person name="Dumas B."/>
            <person name="Fan L."/>
            <person name="Gaulin E."/>
            <person name="Govers F."/>
            <person name="Grenville-Briggs L.J."/>
            <person name="Horner N.R."/>
            <person name="Levin J.Z."/>
            <person name="Mammella M."/>
            <person name="Meijer H.J."/>
            <person name="Morris P."/>
            <person name="Nusbaum C."/>
            <person name="Oome S."/>
            <person name="Phillips A.J."/>
            <person name="van Rooyen D."/>
            <person name="Rzeszutek E."/>
            <person name="Saraiva M."/>
            <person name="Secombes C.J."/>
            <person name="Seidl M.F."/>
            <person name="Snel B."/>
            <person name="Stassen J.H."/>
            <person name="Sykes S."/>
            <person name="Tripathy S."/>
            <person name="van den Berg H."/>
            <person name="Vega-Arreguin J.C."/>
            <person name="Wawra S."/>
            <person name="Young S.K."/>
            <person name="Zeng Q."/>
            <person name="Dieguez-Uribeondo J."/>
            <person name="Russ C."/>
            <person name="Tyler B.M."/>
            <person name="van West P."/>
        </authorList>
    </citation>
    <scope>NUCLEOTIDE SEQUENCE [LARGE SCALE GENOMIC DNA]</scope>
    <source>
        <strain evidence="5 6">CBS 223.65</strain>
    </source>
</reference>
<dbReference type="Gene3D" id="1.25.40.20">
    <property type="entry name" value="Ankyrin repeat-containing domain"/>
    <property type="match status" value="1"/>
</dbReference>
<dbReference type="EMBL" id="KK583214">
    <property type="protein sequence ID" value="KDO27974.1"/>
    <property type="molecule type" value="Genomic_DNA"/>
</dbReference>
<dbReference type="GeneID" id="24129537"/>
<sequence>MLLLSAAGETAIVRLFLLDFAVDVHARYGGGVSAVLAAAAMGETKMLQLLFELGANLLDVDDRGYSTLHCASMYCYGLDTVTYLCGVAPSLIDWPASDGSTGLLLAVQHGLLDIARALLEHHANPRIADVQGITADALARAAGHWDLVALMDPPPDNPWIECQTDEGDVFFYNSVTGESSWYIPGPQIADEVETSVTSTPLCLMPLVSPLTALDDPDAAAKELLRRKKERQQRRRRKQPT</sequence>